<dbReference type="InParanoid" id="A0A0D0DCT3"/>
<gene>
    <name evidence="2" type="ORF">PAXRUDRAFT_324053</name>
</gene>
<proteinExistence type="predicted"/>
<evidence type="ECO:0000313" key="2">
    <source>
        <dbReference type="EMBL" id="KIK78464.1"/>
    </source>
</evidence>
<dbReference type="AlphaFoldDB" id="A0A0D0DCT3"/>
<reference evidence="2 3" key="1">
    <citation type="submission" date="2014-04" db="EMBL/GenBank/DDBJ databases">
        <authorList>
            <consortium name="DOE Joint Genome Institute"/>
            <person name="Kuo A."/>
            <person name="Kohler A."/>
            <person name="Jargeat P."/>
            <person name="Nagy L.G."/>
            <person name="Floudas D."/>
            <person name="Copeland A."/>
            <person name="Barry K.W."/>
            <person name="Cichocki N."/>
            <person name="Veneault-Fourrey C."/>
            <person name="LaButti K."/>
            <person name="Lindquist E.A."/>
            <person name="Lipzen A."/>
            <person name="Lundell T."/>
            <person name="Morin E."/>
            <person name="Murat C."/>
            <person name="Sun H."/>
            <person name="Tunlid A."/>
            <person name="Henrissat B."/>
            <person name="Grigoriev I.V."/>
            <person name="Hibbett D.S."/>
            <person name="Martin F."/>
            <person name="Nordberg H.P."/>
            <person name="Cantor M.N."/>
            <person name="Hua S.X."/>
        </authorList>
    </citation>
    <scope>NUCLEOTIDE SEQUENCE [LARGE SCALE GENOMIC DNA]</scope>
    <source>
        <strain evidence="2 3">Ve08.2h10</strain>
    </source>
</reference>
<feature type="region of interest" description="Disordered" evidence="1">
    <location>
        <begin position="23"/>
        <end position="52"/>
    </location>
</feature>
<protein>
    <submittedName>
        <fullName evidence="2">Uncharacterized protein</fullName>
    </submittedName>
</protein>
<dbReference type="HOGENOM" id="CLU_2085527_0_0_1"/>
<reference evidence="3" key="2">
    <citation type="submission" date="2015-01" db="EMBL/GenBank/DDBJ databases">
        <title>Evolutionary Origins and Diversification of the Mycorrhizal Mutualists.</title>
        <authorList>
            <consortium name="DOE Joint Genome Institute"/>
            <consortium name="Mycorrhizal Genomics Consortium"/>
            <person name="Kohler A."/>
            <person name="Kuo A."/>
            <person name="Nagy L.G."/>
            <person name="Floudas D."/>
            <person name="Copeland A."/>
            <person name="Barry K.W."/>
            <person name="Cichocki N."/>
            <person name="Veneault-Fourrey C."/>
            <person name="LaButti K."/>
            <person name="Lindquist E.A."/>
            <person name="Lipzen A."/>
            <person name="Lundell T."/>
            <person name="Morin E."/>
            <person name="Murat C."/>
            <person name="Riley R."/>
            <person name="Ohm R."/>
            <person name="Sun H."/>
            <person name="Tunlid A."/>
            <person name="Henrissat B."/>
            <person name="Grigoriev I.V."/>
            <person name="Hibbett D.S."/>
            <person name="Martin F."/>
        </authorList>
    </citation>
    <scope>NUCLEOTIDE SEQUENCE [LARGE SCALE GENOMIC DNA]</scope>
    <source>
        <strain evidence="3">Ve08.2h10</strain>
    </source>
</reference>
<evidence type="ECO:0000313" key="3">
    <source>
        <dbReference type="Proteomes" id="UP000054538"/>
    </source>
</evidence>
<accession>A0A0D0DCT3</accession>
<dbReference type="Proteomes" id="UP000054538">
    <property type="component" value="Unassembled WGS sequence"/>
</dbReference>
<name>A0A0D0DCT3_9AGAM</name>
<dbReference type="EMBL" id="KN826581">
    <property type="protein sequence ID" value="KIK78464.1"/>
    <property type="molecule type" value="Genomic_DNA"/>
</dbReference>
<organism evidence="2 3">
    <name type="scientific">Paxillus rubicundulus Ve08.2h10</name>
    <dbReference type="NCBI Taxonomy" id="930991"/>
    <lineage>
        <taxon>Eukaryota</taxon>
        <taxon>Fungi</taxon>
        <taxon>Dikarya</taxon>
        <taxon>Basidiomycota</taxon>
        <taxon>Agaricomycotina</taxon>
        <taxon>Agaricomycetes</taxon>
        <taxon>Agaricomycetidae</taxon>
        <taxon>Boletales</taxon>
        <taxon>Paxilineae</taxon>
        <taxon>Paxillaceae</taxon>
        <taxon>Paxillus</taxon>
    </lineage>
</organism>
<keyword evidence="3" id="KW-1185">Reference proteome</keyword>
<evidence type="ECO:0000256" key="1">
    <source>
        <dbReference type="SAM" id="MobiDB-lite"/>
    </source>
</evidence>
<sequence>MPRTSLTLPPSLGPRVRSCPFHPLQGLAAHPRSSHSTPIGQARFSGSDGASRCHPTPYTSFVSPYHYRVILPLYLHPPTMRLCPVPSATSRVTSKSIAHSTAVISVITTSRRLSFAG</sequence>